<accession>A0AAD4EM95</accession>
<feature type="domain" description="BTB" evidence="1">
    <location>
        <begin position="1"/>
        <end position="67"/>
    </location>
</feature>
<dbReference type="PROSITE" id="PS50097">
    <property type="entry name" value="BTB"/>
    <property type="match status" value="1"/>
</dbReference>
<evidence type="ECO:0000259" key="1">
    <source>
        <dbReference type="PROSITE" id="PS50097"/>
    </source>
</evidence>
<dbReference type="Pfam" id="PF00651">
    <property type="entry name" value="BTB"/>
    <property type="match status" value="1"/>
</dbReference>
<protein>
    <recommendedName>
        <fullName evidence="1">BTB domain-containing protein</fullName>
    </recommendedName>
</protein>
<dbReference type="InterPro" id="IPR000210">
    <property type="entry name" value="BTB/POZ_dom"/>
</dbReference>
<dbReference type="SUPFAM" id="SSF54695">
    <property type="entry name" value="POZ domain"/>
    <property type="match status" value="1"/>
</dbReference>
<dbReference type="InterPro" id="IPR011333">
    <property type="entry name" value="SKP1/BTB/POZ_sf"/>
</dbReference>
<sequence length="244" mass="27921">MQVENALFKVHATQLSCSSIAFEEMFSVGSQFQPMEGLEGLSDDYPIVIPELSMNMFELFLSIAYSSWKPKGPTHDDVVNLLQFSNKFMSQKACDVAINHIQEHRFQHKPYELLALCLEFSIQKFFVPAFRCLIEFRIRDIPGPVRKRLGFEQLWWNSMACFLLDGRNPQDFHDAVERFQELGSEIGRVNPECWKTLLQTVKKGAAFHLAFDIIEETAQQLSAALITEPGSMLTRAELDTLGHQ</sequence>
<reference evidence="2" key="1">
    <citation type="journal article" date="2020" name="New Phytol.">
        <title>Comparative genomics reveals dynamic genome evolution in host specialist ectomycorrhizal fungi.</title>
        <authorList>
            <person name="Lofgren L.A."/>
            <person name="Nguyen N.H."/>
            <person name="Vilgalys R."/>
            <person name="Ruytinx J."/>
            <person name="Liao H.L."/>
            <person name="Branco S."/>
            <person name="Kuo A."/>
            <person name="LaButti K."/>
            <person name="Lipzen A."/>
            <person name="Andreopoulos W."/>
            <person name="Pangilinan J."/>
            <person name="Riley R."/>
            <person name="Hundley H."/>
            <person name="Na H."/>
            <person name="Barry K."/>
            <person name="Grigoriev I.V."/>
            <person name="Stajich J.E."/>
            <person name="Kennedy P.G."/>
        </authorList>
    </citation>
    <scope>NUCLEOTIDE SEQUENCE</scope>
    <source>
        <strain evidence="2">FC203</strain>
    </source>
</reference>
<evidence type="ECO:0000313" key="3">
    <source>
        <dbReference type="Proteomes" id="UP001195769"/>
    </source>
</evidence>
<name>A0AAD4EM95_9AGAM</name>
<dbReference type="Proteomes" id="UP001195769">
    <property type="component" value="Unassembled WGS sequence"/>
</dbReference>
<proteinExistence type="predicted"/>
<keyword evidence="3" id="KW-1185">Reference proteome</keyword>
<dbReference type="RefSeq" id="XP_041234373.1">
    <property type="nucleotide sequence ID" value="XM_041365921.1"/>
</dbReference>
<dbReference type="Gene3D" id="3.30.710.10">
    <property type="entry name" value="Potassium Channel Kv1.1, Chain A"/>
    <property type="match status" value="1"/>
</dbReference>
<dbReference type="AlphaFoldDB" id="A0AAD4EM95"/>
<gene>
    <name evidence="2" type="ORF">F5891DRAFT_1180362</name>
</gene>
<comment type="caution">
    <text evidence="2">The sequence shown here is derived from an EMBL/GenBank/DDBJ whole genome shotgun (WGS) entry which is preliminary data.</text>
</comment>
<dbReference type="EMBL" id="JABBWK010000001">
    <property type="protein sequence ID" value="KAG1908798.1"/>
    <property type="molecule type" value="Genomic_DNA"/>
</dbReference>
<organism evidence="2 3">
    <name type="scientific">Suillus fuscotomentosus</name>
    <dbReference type="NCBI Taxonomy" id="1912939"/>
    <lineage>
        <taxon>Eukaryota</taxon>
        <taxon>Fungi</taxon>
        <taxon>Dikarya</taxon>
        <taxon>Basidiomycota</taxon>
        <taxon>Agaricomycotina</taxon>
        <taxon>Agaricomycetes</taxon>
        <taxon>Agaricomycetidae</taxon>
        <taxon>Boletales</taxon>
        <taxon>Suillineae</taxon>
        <taxon>Suillaceae</taxon>
        <taxon>Suillus</taxon>
    </lineage>
</organism>
<dbReference type="GeneID" id="64660219"/>
<evidence type="ECO:0000313" key="2">
    <source>
        <dbReference type="EMBL" id="KAG1908798.1"/>
    </source>
</evidence>
<dbReference type="CDD" id="cd18186">
    <property type="entry name" value="BTB_POZ_ZBTB_KLHL-like"/>
    <property type="match status" value="1"/>
</dbReference>